<evidence type="ECO:0000313" key="6">
    <source>
        <dbReference type="EMBL" id="NBD23080.1"/>
    </source>
</evidence>
<proteinExistence type="predicted"/>
<dbReference type="PRINTS" id="PR00455">
    <property type="entry name" value="HTHTETR"/>
</dbReference>
<dbReference type="PANTHER" id="PTHR47506">
    <property type="entry name" value="TRANSCRIPTIONAL REGULATORY PROTEIN"/>
    <property type="match status" value="1"/>
</dbReference>
<keyword evidence="2 4" id="KW-0238">DNA-binding</keyword>
<dbReference type="Pfam" id="PF00440">
    <property type="entry name" value="TetR_N"/>
    <property type="match status" value="1"/>
</dbReference>
<dbReference type="EMBL" id="JAAAMV010000002">
    <property type="protein sequence ID" value="NBD23080.1"/>
    <property type="molecule type" value="Genomic_DNA"/>
</dbReference>
<name>A0ABW9XKE6_9BACL</name>
<evidence type="ECO:0000256" key="3">
    <source>
        <dbReference type="ARBA" id="ARBA00023163"/>
    </source>
</evidence>
<dbReference type="PROSITE" id="PS01081">
    <property type="entry name" value="HTH_TETR_1"/>
    <property type="match status" value="1"/>
</dbReference>
<keyword evidence="1" id="KW-0805">Transcription regulation</keyword>
<feature type="domain" description="HTH tetR-type" evidence="5">
    <location>
        <begin position="3"/>
        <end position="63"/>
    </location>
</feature>
<dbReference type="PROSITE" id="PS50977">
    <property type="entry name" value="HTH_TETR_2"/>
    <property type="match status" value="1"/>
</dbReference>
<feature type="DNA-binding region" description="H-T-H motif" evidence="4">
    <location>
        <begin position="26"/>
        <end position="45"/>
    </location>
</feature>
<dbReference type="SUPFAM" id="SSF46689">
    <property type="entry name" value="Homeodomain-like"/>
    <property type="match status" value="1"/>
</dbReference>
<evidence type="ECO:0000313" key="7">
    <source>
        <dbReference type="Proteomes" id="UP000665561"/>
    </source>
</evidence>
<evidence type="ECO:0000256" key="1">
    <source>
        <dbReference type="ARBA" id="ARBA00023015"/>
    </source>
</evidence>
<accession>A0ABW9XKE6</accession>
<dbReference type="InterPro" id="IPR023772">
    <property type="entry name" value="DNA-bd_HTH_TetR-type_CS"/>
</dbReference>
<protein>
    <submittedName>
        <fullName evidence="6">TetR family transcriptional regulator</fullName>
    </submittedName>
</protein>
<comment type="caution">
    <text evidence="6">The sequence shown here is derived from an EMBL/GenBank/DDBJ whole genome shotgun (WGS) entry which is preliminary data.</text>
</comment>
<dbReference type="RefSeq" id="WP_161741523.1">
    <property type="nucleotide sequence ID" value="NZ_JAAAMV010000002.1"/>
</dbReference>
<organism evidence="6 7">
    <name type="scientific">Paenibacillus glycinis</name>
    <dbReference type="NCBI Taxonomy" id="2697035"/>
    <lineage>
        <taxon>Bacteria</taxon>
        <taxon>Bacillati</taxon>
        <taxon>Bacillota</taxon>
        <taxon>Bacilli</taxon>
        <taxon>Bacillales</taxon>
        <taxon>Paenibacillaceae</taxon>
        <taxon>Paenibacillus</taxon>
    </lineage>
</organism>
<sequence length="185" mass="21089">MDDKKKLHILTVALDVFFKYGYKRVSMNEIAEAAGISRAGLYLYFKNKEEVFNATILHYGDLLIEEIVEGLSSKETPEDKILFAFEVWSINNFDQSLNSPEVKEMTESSYTFAQEALHASYKKLEVVLITILESQSKSARSLDTLSPEKLAHLLTSATRGFKIVARNSSELREMIKDLLRMILNN</sequence>
<evidence type="ECO:0000259" key="5">
    <source>
        <dbReference type="PROSITE" id="PS50977"/>
    </source>
</evidence>
<evidence type="ECO:0000256" key="4">
    <source>
        <dbReference type="PROSITE-ProRule" id="PRU00335"/>
    </source>
</evidence>
<dbReference type="InterPro" id="IPR009057">
    <property type="entry name" value="Homeodomain-like_sf"/>
</dbReference>
<keyword evidence="7" id="KW-1185">Reference proteome</keyword>
<dbReference type="Gene3D" id="1.10.357.10">
    <property type="entry name" value="Tetracycline Repressor, domain 2"/>
    <property type="match status" value="1"/>
</dbReference>
<dbReference type="Proteomes" id="UP000665561">
    <property type="component" value="Unassembled WGS sequence"/>
</dbReference>
<evidence type="ECO:0000256" key="2">
    <source>
        <dbReference type="ARBA" id="ARBA00023125"/>
    </source>
</evidence>
<gene>
    <name evidence="6" type="ORF">GT019_04275</name>
</gene>
<dbReference type="PANTHER" id="PTHR47506:SF6">
    <property type="entry name" value="HTH-TYPE TRANSCRIPTIONAL REPRESSOR NEMR"/>
    <property type="match status" value="1"/>
</dbReference>
<dbReference type="InterPro" id="IPR001647">
    <property type="entry name" value="HTH_TetR"/>
</dbReference>
<reference evidence="6 7" key="1">
    <citation type="submission" date="2020-01" db="EMBL/GenBank/DDBJ databases">
        <title>Paenibacillus soybeanensis sp. nov. isolated from the nodules of soybean (Glycine max(L.) Merr).</title>
        <authorList>
            <person name="Wang H."/>
        </authorList>
    </citation>
    <scope>NUCLEOTIDE SEQUENCE [LARGE SCALE GENOMIC DNA]</scope>
    <source>
        <strain evidence="6 7">T1</strain>
    </source>
</reference>
<keyword evidence="3" id="KW-0804">Transcription</keyword>